<gene>
    <name evidence="2" type="ORF">MGR_0343</name>
</gene>
<evidence type="ECO:0000313" key="2">
    <source>
        <dbReference type="EMBL" id="CAM76520.1"/>
    </source>
</evidence>
<protein>
    <submittedName>
        <fullName evidence="2">SEC-C motif domain protein</fullName>
    </submittedName>
</protein>
<dbReference type="SUPFAM" id="SSF54427">
    <property type="entry name" value="NTF2-like"/>
    <property type="match status" value="1"/>
</dbReference>
<accession>A4U0W3</accession>
<dbReference type="InterPro" id="IPR048469">
    <property type="entry name" value="YchJ-like_M"/>
</dbReference>
<feature type="domain" description="YchJ-like middle NTF2-like" evidence="1">
    <location>
        <begin position="27"/>
        <end position="123"/>
    </location>
</feature>
<dbReference type="AlphaFoldDB" id="A4U0W3"/>
<proteinExistence type="predicted"/>
<dbReference type="Gene3D" id="3.10.450.50">
    <property type="match status" value="1"/>
</dbReference>
<dbReference type="InterPro" id="IPR004027">
    <property type="entry name" value="SEC_C_motif"/>
</dbReference>
<evidence type="ECO:0000259" key="1">
    <source>
        <dbReference type="Pfam" id="PF17775"/>
    </source>
</evidence>
<dbReference type="PANTHER" id="PTHR33747">
    <property type="entry name" value="UPF0225 PROTEIN SCO1677"/>
    <property type="match status" value="1"/>
</dbReference>
<sequence>MTSCPCGSGQSLELCCAPLLAGAAAATPEALMRSRYTAFTQANAVYLEDTLAPEAKEDYDRAETEKWIKEAKWNGLEVRSSSEDGDNGSVEFVARYSLRGKPFAHHELGSFKKLDGRWVYVDGVMNPRAQQRVVEKVGRNDPCPCGSGHKYKKCCGA</sequence>
<organism evidence="2">
    <name type="scientific">Magnetospirillum gryphiswaldense</name>
    <dbReference type="NCBI Taxonomy" id="55518"/>
    <lineage>
        <taxon>Bacteria</taxon>
        <taxon>Pseudomonadati</taxon>
        <taxon>Pseudomonadota</taxon>
        <taxon>Alphaproteobacteria</taxon>
        <taxon>Rhodospirillales</taxon>
        <taxon>Rhodospirillaceae</taxon>
        <taxon>Magnetospirillum</taxon>
    </lineage>
</organism>
<dbReference type="InterPro" id="IPR032710">
    <property type="entry name" value="NTF2-like_dom_sf"/>
</dbReference>
<dbReference type="EMBL" id="CU459003">
    <property type="protein sequence ID" value="CAM76520.1"/>
    <property type="molecule type" value="Genomic_DNA"/>
</dbReference>
<dbReference type="PANTHER" id="PTHR33747:SF1">
    <property type="entry name" value="ADENYLATE CYCLASE-ASSOCIATED CAP C-TERMINAL DOMAIN-CONTAINING PROTEIN"/>
    <property type="match status" value="1"/>
</dbReference>
<dbReference type="Pfam" id="PF17775">
    <property type="entry name" value="YchJ_M-like"/>
    <property type="match status" value="1"/>
</dbReference>
<name>A4U0W3_9PROT</name>
<dbReference type="Pfam" id="PF02810">
    <property type="entry name" value="SEC-C"/>
    <property type="match status" value="1"/>
</dbReference>
<reference evidence="2" key="1">
    <citation type="journal article" date="2007" name="J. Bacteriol.">
        <title>Comparative genome analysis of four magnetotactic bacteria reveals a complex set of group-specific genes implicated in magnetosome biomineralization and function.</title>
        <authorList>
            <person name="Richter M."/>
            <person name="Kube M."/>
            <person name="Bazylinski D.A."/>
            <person name="Lombardot T."/>
            <person name="Gloeckner F.O."/>
            <person name="Reinhardt R."/>
            <person name="Schueler D."/>
        </authorList>
    </citation>
    <scope>NUCLEOTIDE SEQUENCE</scope>
    <source>
        <strain evidence="2">MSR-1</strain>
    </source>
</reference>
<dbReference type="SUPFAM" id="SSF103642">
    <property type="entry name" value="Sec-C motif"/>
    <property type="match status" value="1"/>
</dbReference>
<dbReference type="RefSeq" id="WP_106003012.1">
    <property type="nucleotide sequence ID" value="NZ_CP027527.1"/>
</dbReference>